<keyword evidence="3 11" id="KW-0808">Transferase</keyword>
<dbReference type="GO" id="GO:0006535">
    <property type="term" value="P:cysteine biosynthetic process from serine"/>
    <property type="evidence" value="ECO:0007669"/>
    <property type="project" value="TreeGrafter"/>
</dbReference>
<evidence type="ECO:0000256" key="3">
    <source>
        <dbReference type="ARBA" id="ARBA00022679"/>
    </source>
</evidence>
<dbReference type="STRING" id="1688.BCUN_1564"/>
<evidence type="ECO:0000313" key="12">
    <source>
        <dbReference type="Proteomes" id="UP000029067"/>
    </source>
</evidence>
<keyword evidence="4 9" id="KW-0663">Pyridoxal phosphate</keyword>
<sequence length="463" mass="48823">MNCACSGGFATQAIHAGYEAGDHGDAAVPPIYLSAAFDLRDTARGDALSAGEQDGFAYSRVGNPTVAVLEARICALEHGRSAVAFGSGMGAVAAALLTAAEGGGRIIAPTSLYGASIDALRDYFPGFGIDADFVDDINDLRAVEALIGPDTRAIFAESVANPSTQVTDVAGLAEVAHRHGVAVIVDNTVPTPYLFRPLEHGADVVVHSTTKGLCGHGNALGGIVVDGGTFDWGTARFPQFSAPDLAISDERCGAWRSFSGRYGHDAFAARVRAKALHNLGAVQGAMDAYLQLMGIETLAVRVREQVRSATAIAQWLRRQPQVTRLQYTGLLAGEDKENTAALDLRLAQERADGHATQESLVRRYFPHGVGGLLSFTLAGGRDQVRALIDATQLFTYIPNIGDTRSLIVDPARITHREVPGSFHGSAGVGDDVVRLSIGLEDTRDLLDDLEHAFARAYGATMAA</sequence>
<evidence type="ECO:0000313" key="11">
    <source>
        <dbReference type="EMBL" id="KFI59797.1"/>
    </source>
</evidence>
<dbReference type="Pfam" id="PF01053">
    <property type="entry name" value="Cys_Met_Meta_PP"/>
    <property type="match status" value="2"/>
</dbReference>
<evidence type="ECO:0000256" key="4">
    <source>
        <dbReference type="ARBA" id="ARBA00022898"/>
    </source>
</evidence>
<evidence type="ECO:0000256" key="8">
    <source>
        <dbReference type="ARBA" id="ARBA00052699"/>
    </source>
</evidence>
<comment type="caution">
    <text evidence="11">The sequence shown here is derived from an EMBL/GenBank/DDBJ whole genome shotgun (WGS) entry which is preliminary data.</text>
</comment>
<evidence type="ECO:0000256" key="2">
    <source>
        <dbReference type="ARBA" id="ARBA00009077"/>
    </source>
</evidence>
<dbReference type="GO" id="GO:0004124">
    <property type="term" value="F:cysteine synthase activity"/>
    <property type="evidence" value="ECO:0007669"/>
    <property type="project" value="TreeGrafter"/>
</dbReference>
<dbReference type="Gene3D" id="3.40.640.10">
    <property type="entry name" value="Type I PLP-dependent aspartate aminotransferase-like (Major domain)"/>
    <property type="match status" value="1"/>
</dbReference>
<dbReference type="SUPFAM" id="SSF53383">
    <property type="entry name" value="PLP-dependent transferases"/>
    <property type="match status" value="1"/>
</dbReference>
<accession>A0A087ALZ7</accession>
<evidence type="ECO:0000256" key="6">
    <source>
        <dbReference type="ARBA" id="ARBA00047199"/>
    </source>
</evidence>
<feature type="modified residue" description="N6-(pyridoxal phosphate)lysine" evidence="9">
    <location>
        <position position="211"/>
    </location>
</feature>
<dbReference type="FunFam" id="3.40.640.10:FF:000046">
    <property type="entry name" value="Cystathionine gamma-lyase"/>
    <property type="match status" value="1"/>
</dbReference>
<protein>
    <recommendedName>
        <fullName evidence="5">homocysteine desulfhydrase</fullName>
        <ecNumber evidence="5">4.4.1.2</ecNumber>
    </recommendedName>
    <alternativeName>
        <fullName evidence="6">Homocysteine desulfhydrase</fullName>
    </alternativeName>
</protein>
<dbReference type="PIRSF" id="PIRSF001434">
    <property type="entry name" value="CGS"/>
    <property type="match status" value="1"/>
</dbReference>
<organism evidence="11 12">
    <name type="scientific">Bifidobacterium cuniculi</name>
    <dbReference type="NCBI Taxonomy" id="1688"/>
    <lineage>
        <taxon>Bacteria</taxon>
        <taxon>Bacillati</taxon>
        <taxon>Actinomycetota</taxon>
        <taxon>Actinomycetes</taxon>
        <taxon>Bifidobacteriales</taxon>
        <taxon>Bifidobacteriaceae</taxon>
        <taxon>Bifidobacterium</taxon>
    </lineage>
</organism>
<dbReference type="InterPro" id="IPR006235">
    <property type="entry name" value="OAc-hSer/O-AcSer_sulfhydrylase"/>
</dbReference>
<dbReference type="eggNOG" id="COG2873">
    <property type="taxonomic scope" value="Bacteria"/>
</dbReference>
<evidence type="ECO:0000256" key="1">
    <source>
        <dbReference type="ARBA" id="ARBA00001933"/>
    </source>
</evidence>
<name>A0A087ALZ7_9BIFI</name>
<keyword evidence="12" id="KW-1185">Reference proteome</keyword>
<comment type="similarity">
    <text evidence="2 10">Belongs to the trans-sulfuration enzymes family.</text>
</comment>
<dbReference type="Proteomes" id="UP000029067">
    <property type="component" value="Unassembled WGS sequence"/>
</dbReference>
<dbReference type="GO" id="GO:0019346">
    <property type="term" value="P:transsulfuration"/>
    <property type="evidence" value="ECO:0007669"/>
    <property type="project" value="InterPro"/>
</dbReference>
<dbReference type="AlphaFoldDB" id="A0A087ALZ7"/>
<dbReference type="GO" id="GO:0005737">
    <property type="term" value="C:cytoplasm"/>
    <property type="evidence" value="ECO:0007669"/>
    <property type="project" value="TreeGrafter"/>
</dbReference>
<dbReference type="InterPro" id="IPR000277">
    <property type="entry name" value="Cys/Met-Metab_PyrdxlP-dep_enz"/>
</dbReference>
<dbReference type="EMBL" id="JGYV01000024">
    <property type="protein sequence ID" value="KFI59797.1"/>
    <property type="molecule type" value="Genomic_DNA"/>
</dbReference>
<dbReference type="InterPro" id="IPR015422">
    <property type="entry name" value="PyrdxlP-dep_Trfase_small"/>
</dbReference>
<comment type="cofactor">
    <cofactor evidence="1 10">
        <name>pyridoxal 5'-phosphate</name>
        <dbReference type="ChEBI" id="CHEBI:597326"/>
    </cofactor>
</comment>
<evidence type="ECO:0000256" key="9">
    <source>
        <dbReference type="PIRSR" id="PIRSR001434-2"/>
    </source>
</evidence>
<dbReference type="InterPro" id="IPR015424">
    <property type="entry name" value="PyrdxlP-dep_Trfase"/>
</dbReference>
<gene>
    <name evidence="11" type="ORF">BCUN_1564</name>
</gene>
<dbReference type="GO" id="GO:0003961">
    <property type="term" value="F:O-acetylhomoserine aminocarboxypropyltransferase activity"/>
    <property type="evidence" value="ECO:0007669"/>
    <property type="project" value="TreeGrafter"/>
</dbReference>
<reference evidence="11 12" key="1">
    <citation type="submission" date="2014-03" db="EMBL/GenBank/DDBJ databases">
        <title>Genomics of Bifidobacteria.</title>
        <authorList>
            <person name="Ventura M."/>
            <person name="Milani C."/>
            <person name="Lugli G.A."/>
        </authorList>
    </citation>
    <scope>NUCLEOTIDE SEQUENCE [LARGE SCALE GENOMIC DNA]</scope>
    <source>
        <strain evidence="11 12">LMG 10738</strain>
    </source>
</reference>
<dbReference type="GO" id="GO:0071269">
    <property type="term" value="P:L-homocysteine biosynthetic process"/>
    <property type="evidence" value="ECO:0007669"/>
    <property type="project" value="TreeGrafter"/>
</dbReference>
<dbReference type="PANTHER" id="PTHR43797">
    <property type="entry name" value="HOMOCYSTEINE/CYSTEINE SYNTHASE"/>
    <property type="match status" value="1"/>
</dbReference>
<dbReference type="InterPro" id="IPR015421">
    <property type="entry name" value="PyrdxlP-dep_Trfase_major"/>
</dbReference>
<comment type="catalytic activity">
    <reaction evidence="8">
        <text>L-methionine + H2O = methanethiol + 2-oxobutanoate + NH4(+)</text>
        <dbReference type="Rhea" id="RHEA:23800"/>
        <dbReference type="ChEBI" id="CHEBI:15377"/>
        <dbReference type="ChEBI" id="CHEBI:16007"/>
        <dbReference type="ChEBI" id="CHEBI:16763"/>
        <dbReference type="ChEBI" id="CHEBI:28938"/>
        <dbReference type="ChEBI" id="CHEBI:57844"/>
        <dbReference type="EC" id="4.4.1.11"/>
    </reaction>
    <physiologicalReaction direction="left-to-right" evidence="8">
        <dbReference type="Rhea" id="RHEA:23801"/>
    </physiologicalReaction>
</comment>
<dbReference type="Gene3D" id="3.90.1150.10">
    <property type="entry name" value="Aspartate Aminotransferase, domain 1"/>
    <property type="match status" value="1"/>
</dbReference>
<dbReference type="GO" id="GO:0030170">
    <property type="term" value="F:pyridoxal phosphate binding"/>
    <property type="evidence" value="ECO:0007669"/>
    <property type="project" value="InterPro"/>
</dbReference>
<dbReference type="RefSeq" id="WP_238552415.1">
    <property type="nucleotide sequence ID" value="NZ_JGYV01000024.1"/>
</dbReference>
<dbReference type="EC" id="4.4.1.2" evidence="5"/>
<evidence type="ECO:0000256" key="10">
    <source>
        <dbReference type="RuleBase" id="RU362118"/>
    </source>
</evidence>
<dbReference type="GO" id="GO:0018826">
    <property type="term" value="F:methionine gamma-lyase activity"/>
    <property type="evidence" value="ECO:0007669"/>
    <property type="project" value="UniProtKB-EC"/>
</dbReference>
<proteinExistence type="inferred from homology"/>
<dbReference type="GO" id="GO:0047982">
    <property type="term" value="F:homocysteine desulfhydrase activity"/>
    <property type="evidence" value="ECO:0007669"/>
    <property type="project" value="UniProtKB-EC"/>
</dbReference>
<comment type="catalytic activity">
    <reaction evidence="7">
        <text>L-homocysteine + H2O = 2-oxobutanoate + hydrogen sulfide + NH4(+) + H(+)</text>
        <dbReference type="Rhea" id="RHEA:14501"/>
        <dbReference type="ChEBI" id="CHEBI:15377"/>
        <dbReference type="ChEBI" id="CHEBI:15378"/>
        <dbReference type="ChEBI" id="CHEBI:16763"/>
        <dbReference type="ChEBI" id="CHEBI:28938"/>
        <dbReference type="ChEBI" id="CHEBI:29919"/>
        <dbReference type="ChEBI" id="CHEBI:58199"/>
        <dbReference type="EC" id="4.4.1.2"/>
    </reaction>
    <physiologicalReaction direction="left-to-right" evidence="7">
        <dbReference type="Rhea" id="RHEA:14502"/>
    </physiologicalReaction>
</comment>
<evidence type="ECO:0000256" key="5">
    <source>
        <dbReference type="ARBA" id="ARBA00047175"/>
    </source>
</evidence>
<evidence type="ECO:0000256" key="7">
    <source>
        <dbReference type="ARBA" id="ARBA00048780"/>
    </source>
</evidence>
<dbReference type="PANTHER" id="PTHR43797:SF2">
    <property type="entry name" value="HOMOCYSTEINE_CYSTEINE SYNTHASE"/>
    <property type="match status" value="1"/>
</dbReference>